<dbReference type="InterPro" id="IPR013083">
    <property type="entry name" value="Znf_RING/FYVE/PHD"/>
</dbReference>
<dbReference type="Pfam" id="PF21366">
    <property type="entry name" value="TRAFD1-XIAF1_ZnF"/>
    <property type="match status" value="1"/>
</dbReference>
<dbReference type="EMBL" id="JAOPHQ010005406">
    <property type="protein sequence ID" value="KAK0135806.1"/>
    <property type="molecule type" value="Genomic_DNA"/>
</dbReference>
<feature type="region of interest" description="Disordered" evidence="5">
    <location>
        <begin position="122"/>
        <end position="143"/>
    </location>
</feature>
<evidence type="ECO:0000256" key="5">
    <source>
        <dbReference type="SAM" id="MobiDB-lite"/>
    </source>
</evidence>
<dbReference type="GO" id="GO:0008270">
    <property type="term" value="F:zinc ion binding"/>
    <property type="evidence" value="ECO:0007669"/>
    <property type="project" value="UniProtKB-KW"/>
</dbReference>
<feature type="zinc finger region" description="TRAF-type" evidence="4">
    <location>
        <begin position="25"/>
        <end position="82"/>
    </location>
</feature>
<dbReference type="InterPro" id="IPR001293">
    <property type="entry name" value="Znf_TRAF"/>
</dbReference>
<dbReference type="Gene3D" id="3.30.40.10">
    <property type="entry name" value="Zinc/RING finger domain, C3HC4 (zinc finger)"/>
    <property type="match status" value="1"/>
</dbReference>
<proteinExistence type="predicted"/>
<dbReference type="SUPFAM" id="SSF49599">
    <property type="entry name" value="TRAF domain-like"/>
    <property type="match status" value="1"/>
</dbReference>
<dbReference type="InterPro" id="IPR049439">
    <property type="entry name" value="TRAFD1-XIAF1_Znf"/>
</dbReference>
<dbReference type="InterPro" id="IPR051986">
    <property type="entry name" value="Innate_Immune_Apopt_Reg"/>
</dbReference>
<dbReference type="Proteomes" id="UP001174136">
    <property type="component" value="Unassembled WGS sequence"/>
</dbReference>
<evidence type="ECO:0000256" key="3">
    <source>
        <dbReference type="ARBA" id="ARBA00022833"/>
    </source>
</evidence>
<evidence type="ECO:0000313" key="7">
    <source>
        <dbReference type="EMBL" id="KAK0135806.1"/>
    </source>
</evidence>
<gene>
    <name evidence="7" type="primary">XAF1</name>
    <name evidence="7" type="ORF">N1851_028303</name>
</gene>
<protein>
    <submittedName>
        <fullName evidence="7">XIAP-associated factor 1</fullName>
    </submittedName>
</protein>
<evidence type="ECO:0000256" key="1">
    <source>
        <dbReference type="ARBA" id="ARBA00022723"/>
    </source>
</evidence>
<keyword evidence="1 4" id="KW-0479">Metal-binding</keyword>
<feature type="domain" description="TRAF-type" evidence="6">
    <location>
        <begin position="25"/>
        <end position="82"/>
    </location>
</feature>
<reference evidence="7" key="1">
    <citation type="journal article" date="2023" name="Front. Mar. Sci.">
        <title>A new Merluccius polli reference genome to investigate the effects of global change in West African waters.</title>
        <authorList>
            <person name="Mateo J.L."/>
            <person name="Blanco-Fernandez C."/>
            <person name="Garcia-Vazquez E."/>
            <person name="Machado-Schiaffino G."/>
        </authorList>
    </citation>
    <scope>NUCLEOTIDE SEQUENCE</scope>
    <source>
        <strain evidence="7">C29</strain>
        <tissue evidence="7">Fin</tissue>
    </source>
</reference>
<dbReference type="PANTHER" id="PTHR16295:SF17">
    <property type="entry name" value="XIAP-ASSOCIATED FACTOR 1"/>
    <property type="match status" value="1"/>
</dbReference>
<dbReference type="AlphaFoldDB" id="A0AA47M933"/>
<dbReference type="PANTHER" id="PTHR16295">
    <property type="entry name" value="TRAF-TYPE ZINC FINGER PROTEIN-RELATED"/>
    <property type="match status" value="1"/>
</dbReference>
<organism evidence="7 8">
    <name type="scientific">Merluccius polli</name>
    <name type="common">Benguela hake</name>
    <name type="synonym">Merluccius cadenati</name>
    <dbReference type="NCBI Taxonomy" id="89951"/>
    <lineage>
        <taxon>Eukaryota</taxon>
        <taxon>Metazoa</taxon>
        <taxon>Chordata</taxon>
        <taxon>Craniata</taxon>
        <taxon>Vertebrata</taxon>
        <taxon>Euteleostomi</taxon>
        <taxon>Actinopterygii</taxon>
        <taxon>Neopterygii</taxon>
        <taxon>Teleostei</taxon>
        <taxon>Neoteleostei</taxon>
        <taxon>Acanthomorphata</taxon>
        <taxon>Zeiogadaria</taxon>
        <taxon>Gadariae</taxon>
        <taxon>Gadiformes</taxon>
        <taxon>Gadoidei</taxon>
        <taxon>Merlucciidae</taxon>
        <taxon>Merluccius</taxon>
    </lineage>
</organism>
<keyword evidence="3 4" id="KW-0862">Zinc</keyword>
<evidence type="ECO:0000259" key="6">
    <source>
        <dbReference type="PROSITE" id="PS50145"/>
    </source>
</evidence>
<keyword evidence="8" id="KW-1185">Reference proteome</keyword>
<dbReference type="PROSITE" id="PS50145">
    <property type="entry name" value="ZF_TRAF"/>
    <property type="match status" value="1"/>
</dbReference>
<accession>A0AA47M933</accession>
<dbReference type="GO" id="GO:0005739">
    <property type="term" value="C:mitochondrion"/>
    <property type="evidence" value="ECO:0007669"/>
    <property type="project" value="TreeGrafter"/>
</dbReference>
<evidence type="ECO:0000256" key="4">
    <source>
        <dbReference type="PROSITE-ProRule" id="PRU00207"/>
    </source>
</evidence>
<name>A0AA47M933_MERPO</name>
<evidence type="ECO:0000256" key="2">
    <source>
        <dbReference type="ARBA" id="ARBA00022771"/>
    </source>
</evidence>
<sequence>MDDKGHSRTCGQCHKVVAIDNFALHESHCRRFLCLCPDCDETVPREQLEQHRLDEHTQVQDCVVRLLCCEFCELELPCRELEEHECVCGSRTERCNICHNYILLRDQAQHAHTCSAANGVPPLPLRPPRLPQTTAITPDKSKG</sequence>
<keyword evidence="2 4" id="KW-0863">Zinc-finger</keyword>
<evidence type="ECO:0000313" key="8">
    <source>
        <dbReference type="Proteomes" id="UP001174136"/>
    </source>
</evidence>
<comment type="caution">
    <text evidence="7">The sequence shown here is derived from an EMBL/GenBank/DDBJ whole genome shotgun (WGS) entry which is preliminary data.</text>
</comment>